<organism evidence="2 3">
    <name type="scientific">Sediminibacterium ginsengisoli</name>
    <dbReference type="NCBI Taxonomy" id="413434"/>
    <lineage>
        <taxon>Bacteria</taxon>
        <taxon>Pseudomonadati</taxon>
        <taxon>Bacteroidota</taxon>
        <taxon>Chitinophagia</taxon>
        <taxon>Chitinophagales</taxon>
        <taxon>Chitinophagaceae</taxon>
        <taxon>Sediminibacterium</taxon>
    </lineage>
</organism>
<dbReference type="STRING" id="413434.SAMN04488132_101338"/>
<proteinExistence type="predicted"/>
<name>A0A1T4JZH5_9BACT</name>
<dbReference type="RefSeq" id="WP_078829678.1">
    <property type="nucleotide sequence ID" value="NZ_FUWH01000001.1"/>
</dbReference>
<dbReference type="SUPFAM" id="SSF48452">
    <property type="entry name" value="TPR-like"/>
    <property type="match status" value="1"/>
</dbReference>
<protein>
    <submittedName>
        <fullName evidence="2">Starch-binding associating with outer membrane</fullName>
    </submittedName>
</protein>
<dbReference type="InterPro" id="IPR011990">
    <property type="entry name" value="TPR-like_helical_dom_sf"/>
</dbReference>
<dbReference type="Gene3D" id="1.25.40.390">
    <property type="match status" value="1"/>
</dbReference>
<dbReference type="EMBL" id="FUWH01000001">
    <property type="protein sequence ID" value="SJZ35538.1"/>
    <property type="molecule type" value="Genomic_DNA"/>
</dbReference>
<dbReference type="AlphaFoldDB" id="A0A1T4JZH5"/>
<accession>A0A1T4JZH5</accession>
<sequence>MKKTIKNLTYTAMAVLLIQATGCKKNFDNPNAATSGQVFSSAKGLAGVAVGLQRTYVANVAYGMYDATGLLTNETILLNVGNGSEAQFSAGGTAVDGTNALLGNVWASASKVIYDANNVINAAGLLTDKNYASGLIGYATIYKALSMGCMASYWEKVPDTIGVTNTTFSDRMIGFNRAVAAIDKALAAISANAISSTFLTDIPAGVDILNTLNALKARYSLFAGNYSAAMAAANAVDLTKKSTMNFDAANPNPVFNSVTSTNNVYQPVDSTLGLPPAIAPDLADKRIPFYTLINPTINPRFRLNGFWNAALAPIPIYYPGEMTLIKAECYARQATPDLINGNIELNKVVTKKAAADALGIGADLPVVAPATIADLLTQIYRNRCIELYLSGMKLEDMRRFGRPTGERKRNLLPYPFRERDSNTNTPPDPAF</sequence>
<reference evidence="2 3" key="1">
    <citation type="submission" date="2017-02" db="EMBL/GenBank/DDBJ databases">
        <authorList>
            <person name="Peterson S.W."/>
        </authorList>
    </citation>
    <scope>NUCLEOTIDE SEQUENCE [LARGE SCALE GENOMIC DNA]</scope>
    <source>
        <strain evidence="2 3">DSM 22335</strain>
    </source>
</reference>
<evidence type="ECO:0000313" key="3">
    <source>
        <dbReference type="Proteomes" id="UP000190888"/>
    </source>
</evidence>
<dbReference type="OrthoDB" id="1522814at2"/>
<feature type="region of interest" description="Disordered" evidence="1">
    <location>
        <begin position="406"/>
        <end position="431"/>
    </location>
</feature>
<evidence type="ECO:0000256" key="1">
    <source>
        <dbReference type="SAM" id="MobiDB-lite"/>
    </source>
</evidence>
<keyword evidence="3" id="KW-1185">Reference proteome</keyword>
<dbReference type="Proteomes" id="UP000190888">
    <property type="component" value="Unassembled WGS sequence"/>
</dbReference>
<gene>
    <name evidence="2" type="ORF">SAMN04488132_101338</name>
</gene>
<evidence type="ECO:0000313" key="2">
    <source>
        <dbReference type="EMBL" id="SJZ35538.1"/>
    </source>
</evidence>